<dbReference type="Pfam" id="PF02518">
    <property type="entry name" value="HATPase_c"/>
    <property type="match status" value="1"/>
</dbReference>
<dbReference type="CDD" id="cd00082">
    <property type="entry name" value="HisKA"/>
    <property type="match status" value="1"/>
</dbReference>
<dbReference type="Gene3D" id="3.30.565.10">
    <property type="entry name" value="Histidine kinase-like ATPase, C-terminal domain"/>
    <property type="match status" value="1"/>
</dbReference>
<dbReference type="Gene3D" id="3.30.450.20">
    <property type="entry name" value="PAS domain"/>
    <property type="match status" value="3"/>
</dbReference>
<dbReference type="PRINTS" id="PR00344">
    <property type="entry name" value="BCTRLSENSOR"/>
</dbReference>
<dbReference type="SMART" id="SM00387">
    <property type="entry name" value="HATPase_c"/>
    <property type="match status" value="1"/>
</dbReference>
<dbReference type="GO" id="GO:0006355">
    <property type="term" value="P:regulation of DNA-templated transcription"/>
    <property type="evidence" value="ECO:0007669"/>
    <property type="project" value="InterPro"/>
</dbReference>
<dbReference type="InterPro" id="IPR004358">
    <property type="entry name" value="Sig_transdc_His_kin-like_C"/>
</dbReference>
<dbReference type="SUPFAM" id="SSF55874">
    <property type="entry name" value="ATPase domain of HSP90 chaperone/DNA topoisomerase II/histidine kinase"/>
    <property type="match status" value="1"/>
</dbReference>
<dbReference type="GO" id="GO:0000155">
    <property type="term" value="F:phosphorelay sensor kinase activity"/>
    <property type="evidence" value="ECO:0007669"/>
    <property type="project" value="InterPro"/>
</dbReference>
<gene>
    <name evidence="10" type="ORF">FYC77_17300</name>
</gene>
<dbReference type="Pfam" id="PF00512">
    <property type="entry name" value="HisKA"/>
    <property type="match status" value="1"/>
</dbReference>
<evidence type="ECO:0000256" key="2">
    <source>
        <dbReference type="ARBA" id="ARBA00012438"/>
    </source>
</evidence>
<keyword evidence="11" id="KW-1185">Reference proteome</keyword>
<dbReference type="PANTHER" id="PTHR43304">
    <property type="entry name" value="PHYTOCHROME-LIKE PROTEIN CPH1"/>
    <property type="match status" value="1"/>
</dbReference>
<dbReference type="PROSITE" id="PS50113">
    <property type="entry name" value="PAC"/>
    <property type="match status" value="2"/>
</dbReference>
<comment type="catalytic activity">
    <reaction evidence="1">
        <text>ATP + protein L-histidine = ADP + protein N-phospho-L-histidine.</text>
        <dbReference type="EC" id="2.7.13.3"/>
    </reaction>
</comment>
<dbReference type="InterPro" id="IPR029016">
    <property type="entry name" value="GAF-like_dom_sf"/>
</dbReference>
<dbReference type="InterPro" id="IPR000700">
    <property type="entry name" value="PAS-assoc_C"/>
</dbReference>
<feature type="domain" description="PAS" evidence="8">
    <location>
        <begin position="59"/>
        <end position="132"/>
    </location>
</feature>
<feature type="coiled-coil region" evidence="6">
    <location>
        <begin position="177"/>
        <end position="208"/>
    </location>
</feature>
<dbReference type="Pfam" id="PF08448">
    <property type="entry name" value="PAS_4"/>
    <property type="match status" value="1"/>
</dbReference>
<sequence length="832" mass="94675">MTTTEVAERVDPGRRSTYERLERLVDHGCLETKNVGGSGRVWWQPSVDERETTEVGRQSDEQFRTLVDATDEYAIFMLGPEGRVRTWNSGAERIKGYEADEILGTHFSTFYTDVDRRAGVPENNLTEATRRGSTEDEGWRVRADGSTFWANVTISAIRDEDGELEGFTKVTRDMTDRREYEQRLEAQTDRLERQRDELESELDDVFERISDGFYALDEELRFIYLNDHAADVLDLDGETVGRDIRDEVSLTDSFESALYEALETQESVILEDYYDPIDRWFYNAIYPSESGLSVYFHEITEQKRRERKLRQYERIVETIDDGMYVLDGNRQFTMVNEAFASMTGYGRDELVGAAAETVFGGTFVDIADEKQAELESGEKEIAVLEEELYRSDGTSVTVESRFDLFEVDGEMGRVGVVRDISERKERERKLEQWARQQRVVSDLGQLALETDDVDELMDEASRQVASVLGTEYCKVLDLDAENDHLLLRQGVGWTDGLVGEATVSAVEGDSQAAYTLATDYPIVVENLETESRFSGPDLLRSHDVHSGISVVIGSFDEPWGILGTHDTTPREFTDEDINFVRSVANVLAEAIERRQYQERLEALVTDLEKSNERLEQFAYAASHDLQEPLRMVSSYLQLIERRYDETLDEDGREFLAYAVDGADRMRKMIDGLLEYSRVETQGGEFEPVDLEAIVDNVRTDLQVKIENHDAEITVDELPRVEGDEEQLWQVFQNLLSNAIEYSGDEPPQIHVTAERSGSEWTVSVADDGIGIEPDRQERIFEVFRRLHGPDEYSGTGIGLALCQRIVERHGGDIWVDSTPGEGATFSFTLPDA</sequence>
<keyword evidence="5" id="KW-0418">Kinase</keyword>
<dbReference type="Pfam" id="PF01590">
    <property type="entry name" value="GAF"/>
    <property type="match status" value="1"/>
</dbReference>
<dbReference type="InterPro" id="IPR013767">
    <property type="entry name" value="PAS_fold"/>
</dbReference>
<evidence type="ECO:0000313" key="11">
    <source>
        <dbReference type="Proteomes" id="UP000324104"/>
    </source>
</evidence>
<feature type="domain" description="Histidine kinase" evidence="7">
    <location>
        <begin position="620"/>
        <end position="832"/>
    </location>
</feature>
<dbReference type="Pfam" id="PF13426">
    <property type="entry name" value="PAS_9"/>
    <property type="match status" value="1"/>
</dbReference>
<dbReference type="PROSITE" id="PS50112">
    <property type="entry name" value="PAS"/>
    <property type="match status" value="2"/>
</dbReference>
<dbReference type="InterPro" id="IPR036890">
    <property type="entry name" value="HATPase_C_sf"/>
</dbReference>
<dbReference type="InterPro" id="IPR001610">
    <property type="entry name" value="PAC"/>
</dbReference>
<dbReference type="InterPro" id="IPR005467">
    <property type="entry name" value="His_kinase_dom"/>
</dbReference>
<dbReference type="InterPro" id="IPR036097">
    <property type="entry name" value="HisK_dim/P_sf"/>
</dbReference>
<dbReference type="SMART" id="SM00091">
    <property type="entry name" value="PAS"/>
    <property type="match status" value="3"/>
</dbReference>
<keyword evidence="4" id="KW-0808">Transferase</keyword>
<dbReference type="SMART" id="SM00086">
    <property type="entry name" value="PAC"/>
    <property type="match status" value="2"/>
</dbReference>
<evidence type="ECO:0000256" key="3">
    <source>
        <dbReference type="ARBA" id="ARBA00022553"/>
    </source>
</evidence>
<evidence type="ECO:0000313" key="10">
    <source>
        <dbReference type="EMBL" id="TYT60753.1"/>
    </source>
</evidence>
<feature type="domain" description="PAC" evidence="9">
    <location>
        <begin position="382"/>
        <end position="432"/>
    </location>
</feature>
<keyword evidence="6" id="KW-0175">Coiled coil</keyword>
<dbReference type="Pfam" id="PF00989">
    <property type="entry name" value="PAS"/>
    <property type="match status" value="1"/>
</dbReference>
<proteinExistence type="predicted"/>
<dbReference type="SMART" id="SM00388">
    <property type="entry name" value="HisKA"/>
    <property type="match status" value="1"/>
</dbReference>
<evidence type="ECO:0000256" key="5">
    <source>
        <dbReference type="ARBA" id="ARBA00022777"/>
    </source>
</evidence>
<dbReference type="Proteomes" id="UP000324104">
    <property type="component" value="Unassembled WGS sequence"/>
</dbReference>
<reference evidence="10 11" key="1">
    <citation type="submission" date="2019-08" db="EMBL/GenBank/DDBJ databases">
        <title>Archaea genome.</title>
        <authorList>
            <person name="Kajale S."/>
            <person name="Shouche Y."/>
            <person name="Deshpande N."/>
            <person name="Sharma A."/>
        </authorList>
    </citation>
    <scope>NUCLEOTIDE SEQUENCE [LARGE SCALE GENOMIC DNA]</scope>
    <source>
        <strain evidence="10 11">ESP3B_9</strain>
    </source>
</reference>
<dbReference type="Gene3D" id="1.10.287.130">
    <property type="match status" value="1"/>
</dbReference>
<name>A0A5D5AIK8_9EURY</name>
<dbReference type="NCBIfam" id="TIGR00229">
    <property type="entry name" value="sensory_box"/>
    <property type="match status" value="2"/>
</dbReference>
<organism evidence="10 11">
    <name type="scientific">Natrialba swarupiae</name>
    <dbReference type="NCBI Taxonomy" id="2448032"/>
    <lineage>
        <taxon>Archaea</taxon>
        <taxon>Methanobacteriati</taxon>
        <taxon>Methanobacteriota</taxon>
        <taxon>Stenosarchaea group</taxon>
        <taxon>Halobacteria</taxon>
        <taxon>Halobacteriales</taxon>
        <taxon>Natrialbaceae</taxon>
        <taxon>Natrialba</taxon>
    </lineage>
</organism>
<dbReference type="SUPFAM" id="SSF55781">
    <property type="entry name" value="GAF domain-like"/>
    <property type="match status" value="1"/>
</dbReference>
<protein>
    <recommendedName>
        <fullName evidence="2">histidine kinase</fullName>
        <ecNumber evidence="2">2.7.13.3</ecNumber>
    </recommendedName>
</protein>
<dbReference type="SUPFAM" id="SSF55785">
    <property type="entry name" value="PYP-like sensor domain (PAS domain)"/>
    <property type="match status" value="3"/>
</dbReference>
<dbReference type="PANTHER" id="PTHR43304:SF1">
    <property type="entry name" value="PAC DOMAIN-CONTAINING PROTEIN"/>
    <property type="match status" value="1"/>
</dbReference>
<evidence type="ECO:0000259" key="8">
    <source>
        <dbReference type="PROSITE" id="PS50112"/>
    </source>
</evidence>
<evidence type="ECO:0000256" key="1">
    <source>
        <dbReference type="ARBA" id="ARBA00000085"/>
    </source>
</evidence>
<dbReference type="InterPro" id="IPR000014">
    <property type="entry name" value="PAS"/>
</dbReference>
<dbReference type="SUPFAM" id="SSF47384">
    <property type="entry name" value="Homodimeric domain of signal transducing histidine kinase"/>
    <property type="match status" value="1"/>
</dbReference>
<evidence type="ECO:0000256" key="6">
    <source>
        <dbReference type="SAM" id="Coils"/>
    </source>
</evidence>
<dbReference type="InterPro" id="IPR035965">
    <property type="entry name" value="PAS-like_dom_sf"/>
</dbReference>
<dbReference type="EC" id="2.7.13.3" evidence="2"/>
<feature type="domain" description="PAC" evidence="9">
    <location>
        <begin position="134"/>
        <end position="186"/>
    </location>
</feature>
<dbReference type="InterPro" id="IPR003661">
    <property type="entry name" value="HisK_dim/P_dom"/>
</dbReference>
<evidence type="ECO:0000259" key="7">
    <source>
        <dbReference type="PROSITE" id="PS50109"/>
    </source>
</evidence>
<dbReference type="Gene3D" id="3.30.450.40">
    <property type="match status" value="1"/>
</dbReference>
<keyword evidence="3" id="KW-0597">Phosphoprotein</keyword>
<dbReference type="PROSITE" id="PS50109">
    <property type="entry name" value="HIS_KIN"/>
    <property type="match status" value="1"/>
</dbReference>
<evidence type="ECO:0000259" key="9">
    <source>
        <dbReference type="PROSITE" id="PS50113"/>
    </source>
</evidence>
<feature type="domain" description="PAS" evidence="8">
    <location>
        <begin position="308"/>
        <end position="352"/>
    </location>
</feature>
<dbReference type="InterPro" id="IPR052162">
    <property type="entry name" value="Sensor_kinase/Photoreceptor"/>
</dbReference>
<dbReference type="InterPro" id="IPR013656">
    <property type="entry name" value="PAS_4"/>
</dbReference>
<accession>A0A5D5AIK8</accession>
<evidence type="ECO:0000256" key="4">
    <source>
        <dbReference type="ARBA" id="ARBA00022679"/>
    </source>
</evidence>
<dbReference type="SMART" id="SM00065">
    <property type="entry name" value="GAF"/>
    <property type="match status" value="1"/>
</dbReference>
<dbReference type="InterPro" id="IPR003594">
    <property type="entry name" value="HATPase_dom"/>
</dbReference>
<dbReference type="InterPro" id="IPR003018">
    <property type="entry name" value="GAF"/>
</dbReference>
<dbReference type="CDD" id="cd00130">
    <property type="entry name" value="PAS"/>
    <property type="match status" value="2"/>
</dbReference>
<dbReference type="FunFam" id="3.30.565.10:FF:000006">
    <property type="entry name" value="Sensor histidine kinase WalK"/>
    <property type="match status" value="1"/>
</dbReference>
<comment type="caution">
    <text evidence="10">The sequence shown here is derived from an EMBL/GenBank/DDBJ whole genome shotgun (WGS) entry which is preliminary data.</text>
</comment>
<dbReference type="EMBL" id="VTAW01000031">
    <property type="protein sequence ID" value="TYT60753.1"/>
    <property type="molecule type" value="Genomic_DNA"/>
</dbReference>
<dbReference type="AlphaFoldDB" id="A0A5D5AIK8"/>